<feature type="transmembrane region" description="Helical" evidence="9">
    <location>
        <begin position="196"/>
        <end position="221"/>
    </location>
</feature>
<evidence type="ECO:0000313" key="11">
    <source>
        <dbReference type="EMBL" id="KAK2567886.1"/>
    </source>
</evidence>
<dbReference type="CDD" id="cd14967">
    <property type="entry name" value="7tmA_amine_R-like"/>
    <property type="match status" value="1"/>
</dbReference>
<proteinExistence type="predicted"/>
<organism evidence="11 12">
    <name type="scientific">Acropora cervicornis</name>
    <name type="common">Staghorn coral</name>
    <dbReference type="NCBI Taxonomy" id="6130"/>
    <lineage>
        <taxon>Eukaryota</taxon>
        <taxon>Metazoa</taxon>
        <taxon>Cnidaria</taxon>
        <taxon>Anthozoa</taxon>
        <taxon>Hexacorallia</taxon>
        <taxon>Scleractinia</taxon>
        <taxon>Astrocoeniina</taxon>
        <taxon>Acroporidae</taxon>
        <taxon>Acropora</taxon>
    </lineage>
</organism>
<dbReference type="SUPFAM" id="SSF81321">
    <property type="entry name" value="Family A G protein-coupled receptor-like"/>
    <property type="match status" value="1"/>
</dbReference>
<evidence type="ECO:0000256" key="6">
    <source>
        <dbReference type="ARBA" id="ARBA00023136"/>
    </source>
</evidence>
<keyword evidence="6 9" id="KW-0472">Membrane</keyword>
<dbReference type="EMBL" id="JARQWQ010000013">
    <property type="protein sequence ID" value="KAK2567886.1"/>
    <property type="molecule type" value="Genomic_DNA"/>
</dbReference>
<reference evidence="11" key="1">
    <citation type="journal article" date="2023" name="G3 (Bethesda)">
        <title>Whole genome assembly and annotation of the endangered Caribbean coral Acropora cervicornis.</title>
        <authorList>
            <person name="Selwyn J.D."/>
            <person name="Vollmer S.V."/>
        </authorList>
    </citation>
    <scope>NUCLEOTIDE SEQUENCE</scope>
    <source>
        <strain evidence="11">K2</strain>
    </source>
</reference>
<dbReference type="GO" id="GO:0005886">
    <property type="term" value="C:plasma membrane"/>
    <property type="evidence" value="ECO:0007669"/>
    <property type="project" value="UniProtKB-SubCell"/>
</dbReference>
<keyword evidence="2" id="KW-1003">Cell membrane</keyword>
<feature type="transmembrane region" description="Helical" evidence="9">
    <location>
        <begin position="114"/>
        <end position="134"/>
    </location>
</feature>
<reference evidence="11" key="2">
    <citation type="journal article" date="2023" name="Science">
        <title>Genomic signatures of disease resistance in endangered staghorn corals.</title>
        <authorList>
            <person name="Vollmer S.V."/>
            <person name="Selwyn J.D."/>
            <person name="Despard B.A."/>
            <person name="Roesel C.L."/>
        </authorList>
    </citation>
    <scope>NUCLEOTIDE SEQUENCE</scope>
    <source>
        <strain evidence="11">K2</strain>
    </source>
</reference>
<comment type="subcellular location">
    <subcellularLocation>
        <location evidence="1">Cell membrane</location>
        <topology evidence="1">Multi-pass membrane protein</topology>
    </subcellularLocation>
</comment>
<feature type="domain" description="G-protein coupled receptors family 1 profile" evidence="10">
    <location>
        <begin position="51"/>
        <end position="325"/>
    </location>
</feature>
<dbReference type="Gene3D" id="1.20.1070.10">
    <property type="entry name" value="Rhodopsin 7-helix transmembrane proteins"/>
    <property type="match status" value="1"/>
</dbReference>
<dbReference type="Pfam" id="PF00001">
    <property type="entry name" value="7tm_1"/>
    <property type="match status" value="1"/>
</dbReference>
<dbReference type="PANTHER" id="PTHR24248">
    <property type="entry name" value="ADRENERGIC RECEPTOR-RELATED G-PROTEIN COUPLED RECEPTOR"/>
    <property type="match status" value="1"/>
</dbReference>
<keyword evidence="3 9" id="KW-0812">Transmembrane</keyword>
<dbReference type="GO" id="GO:0004930">
    <property type="term" value="F:G protein-coupled receptor activity"/>
    <property type="evidence" value="ECO:0007669"/>
    <property type="project" value="UniProtKB-KW"/>
</dbReference>
<evidence type="ECO:0000256" key="5">
    <source>
        <dbReference type="ARBA" id="ARBA00023040"/>
    </source>
</evidence>
<feature type="transmembrane region" description="Helical" evidence="9">
    <location>
        <begin position="72"/>
        <end position="94"/>
    </location>
</feature>
<accession>A0AAD9VB29</accession>
<dbReference type="PROSITE" id="PS50262">
    <property type="entry name" value="G_PROTEIN_RECEP_F1_2"/>
    <property type="match status" value="1"/>
</dbReference>
<dbReference type="InterPro" id="IPR000276">
    <property type="entry name" value="GPCR_Rhodpsn"/>
</dbReference>
<evidence type="ECO:0000259" key="10">
    <source>
        <dbReference type="PROSITE" id="PS50262"/>
    </source>
</evidence>
<evidence type="ECO:0000256" key="4">
    <source>
        <dbReference type="ARBA" id="ARBA00022989"/>
    </source>
</evidence>
<feature type="transmembrane region" description="Helical" evidence="9">
    <location>
        <begin position="308"/>
        <end position="328"/>
    </location>
</feature>
<keyword evidence="5" id="KW-0297">G-protein coupled receptor</keyword>
<evidence type="ECO:0000256" key="1">
    <source>
        <dbReference type="ARBA" id="ARBA00004651"/>
    </source>
</evidence>
<feature type="transmembrane region" description="Helical" evidence="9">
    <location>
        <begin position="275"/>
        <end position="296"/>
    </location>
</feature>
<evidence type="ECO:0000256" key="2">
    <source>
        <dbReference type="ARBA" id="ARBA00022475"/>
    </source>
</evidence>
<dbReference type="PRINTS" id="PR00237">
    <property type="entry name" value="GPCRRHODOPSN"/>
</dbReference>
<feature type="transmembrane region" description="Helical" evidence="9">
    <location>
        <begin position="33"/>
        <end position="60"/>
    </location>
</feature>
<evidence type="ECO:0000256" key="8">
    <source>
        <dbReference type="ARBA" id="ARBA00023224"/>
    </source>
</evidence>
<evidence type="ECO:0000256" key="7">
    <source>
        <dbReference type="ARBA" id="ARBA00023170"/>
    </source>
</evidence>
<dbReference type="InterPro" id="IPR017452">
    <property type="entry name" value="GPCR_Rhodpsn_7TM"/>
</dbReference>
<sequence>MDISQKLVNKGGFTSNTSFKLDESKVQSQWTPVAISIASFLVFLILLTSVGNAVVCRLVWRFRRMRVPSFCFVASMSISDLLMGVVVIPISLGYHISFQTTGQWIFGKIFCNFWLFLNFLLCSASVYNLCVVSGDRYFAVTSPLKYLSRMNDLKVKVIIGIAWLFAFIFAGFVIYGTNVSKNNYDNCSIWGLRYEYSLTLLIIGYIVPVSFLVFVNCKVYFIAHSQMNRIHAQEMSLASVSHNSGFSIASKLDRVTSHQKSTKTRLKHEIRIFKTFLIVICAFLVCWTPFVVILLIDSILSVPGQIRHSSIILLYLNSALNPLIYGYFNAEFRTALSGSLQRCMKRLYP</sequence>
<dbReference type="AlphaFoldDB" id="A0AAD9VB29"/>
<name>A0AAD9VB29_ACRCE</name>
<evidence type="ECO:0000256" key="3">
    <source>
        <dbReference type="ARBA" id="ARBA00022692"/>
    </source>
</evidence>
<evidence type="ECO:0000256" key="9">
    <source>
        <dbReference type="SAM" id="Phobius"/>
    </source>
</evidence>
<evidence type="ECO:0000313" key="12">
    <source>
        <dbReference type="Proteomes" id="UP001249851"/>
    </source>
</evidence>
<keyword evidence="4 9" id="KW-1133">Transmembrane helix</keyword>
<dbReference type="Proteomes" id="UP001249851">
    <property type="component" value="Unassembled WGS sequence"/>
</dbReference>
<protein>
    <submittedName>
        <fullName evidence="11">D(1A) dopamine receptor</fullName>
    </submittedName>
</protein>
<comment type="caution">
    <text evidence="11">The sequence shown here is derived from an EMBL/GenBank/DDBJ whole genome shotgun (WGS) entry which is preliminary data.</text>
</comment>
<feature type="transmembrane region" description="Helical" evidence="9">
    <location>
        <begin position="155"/>
        <end position="176"/>
    </location>
</feature>
<keyword evidence="12" id="KW-1185">Reference proteome</keyword>
<keyword evidence="8" id="KW-0807">Transducer</keyword>
<gene>
    <name evidence="11" type="ORF">P5673_007776</name>
</gene>
<keyword evidence="7 11" id="KW-0675">Receptor</keyword>